<accession>A0ABY9Q9W4</accession>
<proteinExistence type="predicted"/>
<name>A0ABY9Q9W4_GEOTD</name>
<dbReference type="Proteomes" id="UP001297580">
    <property type="component" value="Chromosome"/>
</dbReference>
<dbReference type="RefSeq" id="WP_236934206.1">
    <property type="nucleotide sequence ID" value="NZ_CP133461.1"/>
</dbReference>
<sequence length="76" mass="9166">MKTEDIKGRGKGQGSRRRHRRCLHQYDHLETKKQVFGGADGSDPMWMRIDLFYCQRCLRIKERVLKSHSKEQPTWY</sequence>
<dbReference type="EMBL" id="CP133461">
    <property type="protein sequence ID" value="WMV74996.1"/>
    <property type="molecule type" value="Genomic_DNA"/>
</dbReference>
<keyword evidence="2" id="KW-1185">Reference proteome</keyword>
<organism evidence="1 2">
    <name type="scientific">Geobacillus thermodenitrificans</name>
    <dbReference type="NCBI Taxonomy" id="33940"/>
    <lineage>
        <taxon>Bacteria</taxon>
        <taxon>Bacillati</taxon>
        <taxon>Bacillota</taxon>
        <taxon>Bacilli</taxon>
        <taxon>Bacillales</taxon>
        <taxon>Anoxybacillaceae</taxon>
        <taxon>Geobacillus</taxon>
    </lineage>
</organism>
<evidence type="ECO:0000313" key="2">
    <source>
        <dbReference type="Proteomes" id="UP001297580"/>
    </source>
</evidence>
<gene>
    <name evidence="1" type="ORF">HSX42_11925</name>
</gene>
<evidence type="ECO:0000313" key="1">
    <source>
        <dbReference type="EMBL" id="WMV74996.1"/>
    </source>
</evidence>
<protein>
    <submittedName>
        <fullName evidence="1">Uncharacterized protein</fullName>
    </submittedName>
</protein>
<reference evidence="1 2" key="1">
    <citation type="submission" date="2023-08" db="EMBL/GenBank/DDBJ databases">
        <title>Complete genome sequence of Geobacillus thermodenitrificans K1041, a genetically tractable strain representative of the genus Geobacillus.</title>
        <authorList>
            <person name="Kani S."/>
            <person name="Suzuki H."/>
        </authorList>
    </citation>
    <scope>NUCLEOTIDE SEQUENCE [LARGE SCALE GENOMIC DNA]</scope>
    <source>
        <strain evidence="1 2">K1041</strain>
    </source>
</reference>